<dbReference type="InterPro" id="IPR027417">
    <property type="entry name" value="P-loop_NTPase"/>
</dbReference>
<dbReference type="PANTHER" id="PTHR11017:SF385">
    <property type="entry name" value="DISEASE RESISTANCE PROTEIN (TIR-NBS-LRR CLASS)-RELATED"/>
    <property type="match status" value="1"/>
</dbReference>
<dbReference type="InterPro" id="IPR002182">
    <property type="entry name" value="NB-ARC"/>
</dbReference>
<dbReference type="Pfam" id="PF00931">
    <property type="entry name" value="NB-ARC"/>
    <property type="match status" value="1"/>
</dbReference>
<proteinExistence type="predicted"/>
<dbReference type="InterPro" id="IPR042197">
    <property type="entry name" value="Apaf_helical"/>
</dbReference>
<comment type="caution">
    <text evidence="2">The sequence shown here is derived from an EMBL/GenBank/DDBJ whole genome shotgun (WGS) entry which is preliminary data.</text>
</comment>
<name>A0ABD1Z596_9MARC</name>
<dbReference type="PANTHER" id="PTHR11017">
    <property type="entry name" value="LEUCINE-RICH REPEAT-CONTAINING PROTEIN"/>
    <property type="match status" value="1"/>
</dbReference>
<dbReference type="AlphaFoldDB" id="A0ABD1Z596"/>
<dbReference type="Proteomes" id="UP001605036">
    <property type="component" value="Unassembled WGS sequence"/>
</dbReference>
<sequence>MGGVGKTTMAKLVFETLCARGSFEYTCFTYDLKLIQGSSTQIKAKVWANICRYGQPIQSSGEGVWDEIRGKTLLLVFDDIDENRHADLLQEIAEGNDQEGSRFIATSRNKEILERLNGIYLYEVPVQNPHAAAELFMTHAFPEEKEPPFDLQHSVEKVVRGCARLPLTLEVTGKYLRGKRNVKLWDEIAEALENADSIRPVEEGVWAKLRLSYDSLRNEEKEMFLDVACLLLHEDCRFTFEEMRSSWYSLHGYADIRWQTLLDRSLVREEENDNPGYQDERLIVDLFPDSVSGHDHFRVVRMHEHLRALGLKIAKEVKRWYIADSLQALTILETSNQLQNIFALRISGAELLEYGRMMTMDDDDNNSILEEDDLDKEKLDGPLTECNTDNLCDGCKMQRFLARFDTIRYLQVDEWKSLQEI</sequence>
<protein>
    <recommendedName>
        <fullName evidence="1">NB-ARC domain-containing protein</fullName>
    </recommendedName>
</protein>
<gene>
    <name evidence="2" type="ORF">R1flu_009489</name>
</gene>
<dbReference type="InterPro" id="IPR044974">
    <property type="entry name" value="Disease_R_plants"/>
</dbReference>
<dbReference type="Gene3D" id="1.10.8.430">
    <property type="entry name" value="Helical domain of apoptotic protease-activating factors"/>
    <property type="match status" value="1"/>
</dbReference>
<evidence type="ECO:0000259" key="1">
    <source>
        <dbReference type="Pfam" id="PF00931"/>
    </source>
</evidence>
<evidence type="ECO:0000313" key="3">
    <source>
        <dbReference type="Proteomes" id="UP001605036"/>
    </source>
</evidence>
<organism evidence="2 3">
    <name type="scientific">Riccia fluitans</name>
    <dbReference type="NCBI Taxonomy" id="41844"/>
    <lineage>
        <taxon>Eukaryota</taxon>
        <taxon>Viridiplantae</taxon>
        <taxon>Streptophyta</taxon>
        <taxon>Embryophyta</taxon>
        <taxon>Marchantiophyta</taxon>
        <taxon>Marchantiopsida</taxon>
        <taxon>Marchantiidae</taxon>
        <taxon>Marchantiales</taxon>
        <taxon>Ricciaceae</taxon>
        <taxon>Riccia</taxon>
    </lineage>
</organism>
<dbReference type="EMBL" id="JBHFFA010000002">
    <property type="protein sequence ID" value="KAL2641902.1"/>
    <property type="molecule type" value="Genomic_DNA"/>
</dbReference>
<feature type="domain" description="NB-ARC" evidence="1">
    <location>
        <begin position="1"/>
        <end position="144"/>
    </location>
</feature>
<dbReference type="SUPFAM" id="SSF52540">
    <property type="entry name" value="P-loop containing nucleoside triphosphate hydrolases"/>
    <property type="match status" value="1"/>
</dbReference>
<accession>A0ABD1Z596</accession>
<dbReference type="PRINTS" id="PR00364">
    <property type="entry name" value="DISEASERSIST"/>
</dbReference>
<evidence type="ECO:0000313" key="2">
    <source>
        <dbReference type="EMBL" id="KAL2641902.1"/>
    </source>
</evidence>
<keyword evidence="3" id="KW-1185">Reference proteome</keyword>
<dbReference type="Gene3D" id="3.40.50.300">
    <property type="entry name" value="P-loop containing nucleotide triphosphate hydrolases"/>
    <property type="match status" value="1"/>
</dbReference>
<reference evidence="2 3" key="1">
    <citation type="submission" date="2024-09" db="EMBL/GenBank/DDBJ databases">
        <title>Chromosome-scale assembly of Riccia fluitans.</title>
        <authorList>
            <person name="Paukszto L."/>
            <person name="Sawicki J."/>
            <person name="Karawczyk K."/>
            <person name="Piernik-Szablinska J."/>
            <person name="Szczecinska M."/>
            <person name="Mazdziarz M."/>
        </authorList>
    </citation>
    <scope>NUCLEOTIDE SEQUENCE [LARGE SCALE GENOMIC DNA]</scope>
    <source>
        <strain evidence="2">Rf_01</strain>
        <tissue evidence="2">Aerial parts of the thallus</tissue>
    </source>
</reference>